<dbReference type="InterPro" id="IPR005483">
    <property type="entry name" value="CPSase_dom"/>
</dbReference>
<evidence type="ECO:0000256" key="4">
    <source>
        <dbReference type="ARBA" id="ARBA00022598"/>
    </source>
</evidence>
<dbReference type="InterPro" id="IPR036897">
    <property type="entry name" value="CarbamoylP_synth_lsu_oligo_sf"/>
</dbReference>
<dbReference type="SMART" id="SM00851">
    <property type="entry name" value="MGS"/>
    <property type="match status" value="1"/>
</dbReference>
<feature type="domain" description="ATP-grasp" evidence="15">
    <location>
        <begin position="743"/>
        <end position="955"/>
    </location>
</feature>
<feature type="binding site" evidence="14">
    <location>
        <position position="926"/>
    </location>
    <ligand>
        <name>Mn(2+)</name>
        <dbReference type="ChEBI" id="CHEBI:29035"/>
        <label>4</label>
    </ligand>
</feature>
<gene>
    <name evidence="14 17" type="primary">carB</name>
    <name evidence="17" type="ORF">ACFSOX_22975</name>
</gene>
<dbReference type="PROSITE" id="PS51855">
    <property type="entry name" value="MGS"/>
    <property type="match status" value="1"/>
</dbReference>
<comment type="catalytic activity">
    <reaction evidence="13 14">
        <text>hydrogencarbonate + NH4(+) + 2 ATP = carbamoyl phosphate + 2 ADP + phosphate + 2 H(+)</text>
        <dbReference type="Rhea" id="RHEA:18029"/>
        <dbReference type="ChEBI" id="CHEBI:15378"/>
        <dbReference type="ChEBI" id="CHEBI:17544"/>
        <dbReference type="ChEBI" id="CHEBI:28938"/>
        <dbReference type="ChEBI" id="CHEBI:30616"/>
        <dbReference type="ChEBI" id="CHEBI:43474"/>
        <dbReference type="ChEBI" id="CHEBI:58228"/>
        <dbReference type="ChEBI" id="CHEBI:456216"/>
        <dbReference type="EC" id="6.3.4.16"/>
    </reaction>
</comment>
<comment type="pathway">
    <text evidence="14">Pyrimidine metabolism; UMP biosynthesis via de novo pathway; (S)-dihydroorotate from bicarbonate: step 1/3.</text>
</comment>
<dbReference type="CDD" id="cd01424">
    <property type="entry name" value="MGS_CPS_II"/>
    <property type="match status" value="1"/>
</dbReference>
<feature type="binding site" evidence="14">
    <location>
        <position position="839"/>
    </location>
    <ligand>
        <name>ATP</name>
        <dbReference type="ChEBI" id="CHEBI:30616"/>
        <label>2</label>
    </ligand>
</feature>
<dbReference type="Gene3D" id="3.40.50.1380">
    <property type="entry name" value="Methylglyoxal synthase-like domain"/>
    <property type="match status" value="1"/>
</dbReference>
<dbReference type="InterPro" id="IPR011607">
    <property type="entry name" value="MGS-like_dom"/>
</dbReference>
<keyword evidence="12" id="KW-0464">Manganese</keyword>
<keyword evidence="11 14" id="KW-0665">Pyrimidine biosynthesis</keyword>
<feature type="binding site" evidence="14">
    <location>
        <position position="353"/>
    </location>
    <ligand>
        <name>Mn(2+)</name>
        <dbReference type="ChEBI" id="CHEBI:29035"/>
        <label>1</label>
    </ligand>
</feature>
<dbReference type="InterPro" id="IPR016185">
    <property type="entry name" value="PreATP-grasp_dom_sf"/>
</dbReference>
<keyword evidence="4 14" id="KW-0436">Ligase</keyword>
<name>A0ABW5AQQ5_9BRAD</name>
<feature type="binding site" evidence="14">
    <location>
        <position position="872"/>
    </location>
    <ligand>
        <name>ATP</name>
        <dbReference type="ChEBI" id="CHEBI:30616"/>
        <label>2</label>
    </ligand>
</feature>
<evidence type="ECO:0000256" key="1">
    <source>
        <dbReference type="ARBA" id="ARBA00005077"/>
    </source>
</evidence>
<dbReference type="Pfam" id="PF02786">
    <property type="entry name" value="CPSase_L_D2"/>
    <property type="match status" value="2"/>
</dbReference>
<dbReference type="Pfam" id="PF25596">
    <property type="entry name" value="CPSase_L_D1"/>
    <property type="match status" value="2"/>
</dbReference>
<accession>A0ABW5AQQ5</accession>
<feature type="binding site" evidence="14">
    <location>
        <position position="339"/>
    </location>
    <ligand>
        <name>ATP</name>
        <dbReference type="ChEBI" id="CHEBI:30616"/>
        <label>1</label>
    </ligand>
</feature>
<evidence type="ECO:0000256" key="2">
    <source>
        <dbReference type="ARBA" id="ARBA00009799"/>
    </source>
</evidence>
<evidence type="ECO:0000256" key="9">
    <source>
        <dbReference type="ARBA" id="ARBA00022840"/>
    </source>
</evidence>
<feature type="region of interest" description="Allosteric domain" evidence="14">
    <location>
        <begin position="1021"/>
        <end position="1160"/>
    </location>
</feature>
<dbReference type="PROSITE" id="PS50975">
    <property type="entry name" value="ATP_GRASP"/>
    <property type="match status" value="2"/>
</dbReference>
<dbReference type="Gene3D" id="3.40.50.20">
    <property type="match status" value="2"/>
</dbReference>
<dbReference type="SUPFAM" id="SSF52440">
    <property type="entry name" value="PreATP-grasp domain"/>
    <property type="match status" value="2"/>
</dbReference>
<keyword evidence="18" id="KW-1185">Reference proteome</keyword>
<keyword evidence="3 14" id="KW-0055">Arginine biosynthesis</keyword>
<feature type="binding site" evidence="14">
    <location>
        <position position="269"/>
    </location>
    <ligand>
        <name>ATP</name>
        <dbReference type="ChEBI" id="CHEBI:30616"/>
        <label>1</label>
    </ligand>
</feature>
<dbReference type="SUPFAM" id="SSF48108">
    <property type="entry name" value="Carbamoyl phosphate synthetase, large subunit connection domain"/>
    <property type="match status" value="1"/>
</dbReference>
<feature type="binding site" evidence="14">
    <location>
        <position position="262"/>
    </location>
    <ligand>
        <name>ATP</name>
        <dbReference type="ChEBI" id="CHEBI:30616"/>
        <label>1</label>
    </ligand>
</feature>
<evidence type="ECO:0000256" key="6">
    <source>
        <dbReference type="ARBA" id="ARBA00022723"/>
    </source>
</evidence>
<keyword evidence="9 14" id="KW-0067">ATP-binding</keyword>
<dbReference type="PANTHER" id="PTHR11405:SF53">
    <property type="entry name" value="CARBAMOYL-PHOSPHATE SYNTHASE [AMMONIA], MITOCHONDRIAL"/>
    <property type="match status" value="1"/>
</dbReference>
<evidence type="ECO:0000256" key="12">
    <source>
        <dbReference type="ARBA" id="ARBA00023211"/>
    </source>
</evidence>
<dbReference type="SMART" id="SM01096">
    <property type="entry name" value="CPSase_L_D3"/>
    <property type="match status" value="1"/>
</dbReference>
<sequence>MPKRTDISSILIIGAGPIVIGQACEFDYSGTQACKALREEGYRVILVNSNPATIMTDPEMADATYVEPITPEVVAKIIEKERPDALLPTMGGQTALNTALSLRRMGVLDKFGVTMIGATAEAIDKAEDRELFREAMKKIGLDIPKSFLANASELKQADRKRYLDALARIDAGKERETEKAAKRAAFERDWAAGEEERKKRYVHGALGEALIALAEIGLPAIIRPSFTLAGTGGGIAYDLDEFIEIVRGGLDASPTNEVLVEESVLGWKEFEMEVVRDKNDNCIIVCSIENVDPMGVHTGDSITIAPALTLTDKEYQVMRDASIAVLREIGVETGGSNVQFAVDPKTGRLVVIEMNPRVSRSSALASKATGFPIAKVAAKLAVGYTLDEIANDITGGATPASFEPTIDYIVTKIPRFAFEKFPGAEPLLTTSMKSVGEAMAIGRTFQESLQKALRSMETGLTGLDEIVIEGIGEGDDKNAIRAALGRPTPDRLLKVAQAMRLGASDDEIFRSCRIDPWFLAEIRGIVETEAEIKAKGLPQTAGALRRLKAMGFSDARLGALTGLSADEVTKRRRAVGVRPVYKRIDTCAAEFASPTAYMYSTYEAPFAGAPACEAAPSDAKKVIILGGGPNRIGQGIEFDYCCCHACFALSDAGYETIMVNCNPETVSTDYDTSDRLYFEPLTAEDVLEIIATEQSNGSLHGVIVQFGGQTPLKLAAALEAAKVPILGTSPDAIDLAEDRDRFKRLLDKLQLRQPKNGIAYSVEQSRLVAAELGLPFVVRPSYVLGGRAMAIIRSQEQFDDYLLGTLPSLVPSDVKARYPNDKTGQINTVLGQNPLLFDRYLSDAIEIDVDCLCDGKDTFIAGIMQHIEEAGVHSGDSACSLPPFSLSPDVISELERQTRAMALALGVGGLMNVQYALKDGEIYVLEVNPRASRTVPFVAKVIGLPVAKIAARVMAGESLGSFGLKPPVLHHVGVKEAVFPFARFPGVDTLLGPEMRSTGEVMGIDRSYEIAFAKSQIGGGARLPTKGTVFVAVRDSDKTRILDSVKLLADLGFRIIATGGTQRFLQEHGVPAEKVNKVLEGRPHIVDAIKNGDVQLVFNTTSGTRAISDSRSLRRAALLHKVPYYTTLSGAVAAALGIKAYLAGDLEVRTLQSYFSENAP</sequence>
<feature type="binding site" evidence="14">
    <location>
        <position position="355"/>
    </location>
    <ligand>
        <name>Mg(2+)</name>
        <dbReference type="ChEBI" id="CHEBI:18420"/>
        <label>2</label>
    </ligand>
</feature>
<feature type="binding site" evidence="14">
    <location>
        <position position="871"/>
    </location>
    <ligand>
        <name>ATP</name>
        <dbReference type="ChEBI" id="CHEBI:30616"/>
        <label>2</label>
    </ligand>
</feature>
<evidence type="ECO:0000256" key="3">
    <source>
        <dbReference type="ARBA" id="ARBA00022571"/>
    </source>
</evidence>
<feature type="binding site" evidence="14">
    <location>
        <position position="928"/>
    </location>
    <ligand>
        <name>Mn(2+)</name>
        <dbReference type="ChEBI" id="CHEBI:29035"/>
        <label>4</label>
    </ligand>
</feature>
<dbReference type="EC" id="6.3.5.5" evidence="14"/>
<feature type="binding site" evidence="14">
    <location>
        <position position="230"/>
    </location>
    <ligand>
        <name>ATP</name>
        <dbReference type="ChEBI" id="CHEBI:30616"/>
        <label>1</label>
    </ligand>
</feature>
<evidence type="ECO:0000256" key="5">
    <source>
        <dbReference type="ARBA" id="ARBA00022605"/>
    </source>
</evidence>
<dbReference type="PRINTS" id="PR00098">
    <property type="entry name" value="CPSASE"/>
</dbReference>
<evidence type="ECO:0000256" key="11">
    <source>
        <dbReference type="ARBA" id="ARBA00022975"/>
    </source>
</evidence>
<comment type="caution">
    <text evidence="14">Lacks conserved residue(s) required for the propagation of feature annotation.</text>
</comment>
<feature type="region of interest" description="Carboxyphosphate synthetic domain" evidence="14">
    <location>
        <begin position="1"/>
        <end position="457"/>
    </location>
</feature>
<dbReference type="NCBIfam" id="NF003671">
    <property type="entry name" value="PRK05294.1"/>
    <property type="match status" value="1"/>
</dbReference>
<feature type="binding site" evidence="14">
    <location>
        <position position="297"/>
    </location>
    <ligand>
        <name>ATP</name>
        <dbReference type="ChEBI" id="CHEBI:30616"/>
        <label>1</label>
    </ligand>
</feature>
<proteinExistence type="inferred from homology"/>
<dbReference type="NCBIfam" id="TIGR01369">
    <property type="entry name" value="CPSaseII_lrg"/>
    <property type="match status" value="1"/>
</dbReference>
<feature type="binding site" evidence="14">
    <location>
        <position position="353"/>
    </location>
    <ligand>
        <name>ATP</name>
        <dbReference type="ChEBI" id="CHEBI:30616"/>
        <label>1</label>
    </ligand>
</feature>
<dbReference type="PROSITE" id="PS00867">
    <property type="entry name" value="CPSASE_2"/>
    <property type="match status" value="2"/>
</dbReference>
<keyword evidence="10" id="KW-0460">Magnesium</keyword>
<evidence type="ECO:0000256" key="7">
    <source>
        <dbReference type="ARBA" id="ARBA00022737"/>
    </source>
</evidence>
<dbReference type="PANTHER" id="PTHR11405">
    <property type="entry name" value="CARBAMOYLTRANSFERASE FAMILY MEMBER"/>
    <property type="match status" value="1"/>
</dbReference>
<evidence type="ECO:0000256" key="13">
    <source>
        <dbReference type="ARBA" id="ARBA00047359"/>
    </source>
</evidence>
<dbReference type="InterPro" id="IPR058047">
    <property type="entry name" value="CPSase_preATP-grasp"/>
</dbReference>
<feature type="binding site" evidence="14">
    <location>
        <position position="873"/>
    </location>
    <ligand>
        <name>ATP</name>
        <dbReference type="ChEBI" id="CHEBI:30616"/>
        <label>2</label>
    </ligand>
</feature>
<evidence type="ECO:0000256" key="8">
    <source>
        <dbReference type="ARBA" id="ARBA00022741"/>
    </source>
</evidence>
<feature type="domain" description="ATP-grasp" evidence="15">
    <location>
        <begin position="183"/>
        <end position="382"/>
    </location>
</feature>
<keyword evidence="5 14" id="KW-0028">Amino-acid biosynthesis</keyword>
<evidence type="ECO:0000259" key="16">
    <source>
        <dbReference type="PROSITE" id="PS51855"/>
    </source>
</evidence>
<comment type="domain">
    <text evidence="14">The large subunit is composed of 2 ATP-grasp domains that are involved in binding the 2 ATP molecules needed for carbamoyl phosphate synthesis. The N-terminal ATP-grasp domain (referred to as the carboxyphosphate synthetic component) catalyzes the ATP-dependent phosphorylation of hydrogencarbonate to carboxyphosphate and the subsequent nucleophilic attack by ammonia to form a carbamate intermediate. The C-terminal ATP-grasp domain (referred to as the carbamoyl phosphate synthetic component) then catalyzes the phosphorylation of carbamate with the second ATP to form the end product carbamoyl phosphate. The reactive and unstable enzyme intermediates are sequentially channeled from one active site to the next through the interior of the protein over a distance of at least 96 A.</text>
</comment>
<dbReference type="PROSITE" id="PS51257">
    <property type="entry name" value="PROKAR_LIPOPROTEIN"/>
    <property type="match status" value="1"/>
</dbReference>
<feature type="binding site" evidence="14">
    <location>
        <position position="926"/>
    </location>
    <ligand>
        <name>Mg(2+)</name>
        <dbReference type="ChEBI" id="CHEBI:18420"/>
        <label>3</label>
    </ligand>
</feature>
<comment type="catalytic activity">
    <reaction evidence="14">
        <text>hydrogencarbonate + L-glutamine + 2 ATP + H2O = carbamoyl phosphate + L-glutamate + 2 ADP + phosphate + 2 H(+)</text>
        <dbReference type="Rhea" id="RHEA:18633"/>
        <dbReference type="ChEBI" id="CHEBI:15377"/>
        <dbReference type="ChEBI" id="CHEBI:15378"/>
        <dbReference type="ChEBI" id="CHEBI:17544"/>
        <dbReference type="ChEBI" id="CHEBI:29985"/>
        <dbReference type="ChEBI" id="CHEBI:30616"/>
        <dbReference type="ChEBI" id="CHEBI:43474"/>
        <dbReference type="ChEBI" id="CHEBI:58228"/>
        <dbReference type="ChEBI" id="CHEBI:58359"/>
        <dbReference type="ChEBI" id="CHEBI:456216"/>
        <dbReference type="EC" id="6.3.5.5"/>
    </reaction>
</comment>
<dbReference type="Gene3D" id="1.10.1030.10">
    <property type="entry name" value="Carbamoyl-phosphate synthetase, large subunit oligomerisation domain"/>
    <property type="match status" value="1"/>
</dbReference>
<feature type="binding site" evidence="14">
    <location>
        <position position="928"/>
    </location>
    <ligand>
        <name>Mg(2+)</name>
        <dbReference type="ChEBI" id="CHEBI:18420"/>
        <label>4</label>
    </ligand>
</feature>
<feature type="binding site" evidence="14">
    <location>
        <position position="353"/>
    </location>
    <ligand>
        <name>Mg(2+)</name>
        <dbReference type="ChEBI" id="CHEBI:18420"/>
        <label>2</label>
    </ligand>
</feature>
<feature type="binding site" evidence="14">
    <location>
        <position position="129"/>
    </location>
    <ligand>
        <name>ATP</name>
        <dbReference type="ChEBI" id="CHEBI:30616"/>
        <label>1</label>
    </ligand>
</feature>
<dbReference type="EC" id="6.3.4.16" evidence="14"/>
<feature type="binding site" evidence="14">
    <location>
        <position position="223"/>
    </location>
    <ligand>
        <name>ATP</name>
        <dbReference type="ChEBI" id="CHEBI:30616"/>
        <label>1</label>
    </ligand>
</feature>
<comment type="pathway">
    <text evidence="1 14">Amino-acid biosynthesis; L-arginine biosynthesis; carbamoyl phosphate from bicarbonate: step 1/1.</text>
</comment>
<dbReference type="Pfam" id="PF02142">
    <property type="entry name" value="MGS"/>
    <property type="match status" value="1"/>
</dbReference>
<feature type="domain" description="MGS-like" evidence="16">
    <location>
        <begin position="1021"/>
        <end position="1160"/>
    </location>
</feature>
<dbReference type="Gene3D" id="3.30.1490.20">
    <property type="entry name" value="ATP-grasp fold, A domain"/>
    <property type="match status" value="1"/>
</dbReference>
<comment type="similarity">
    <text evidence="2 14">Belongs to the CarB family.</text>
</comment>
<evidence type="ECO:0000259" key="15">
    <source>
        <dbReference type="PROSITE" id="PS50975"/>
    </source>
</evidence>
<dbReference type="RefSeq" id="WP_378480157.1">
    <property type="nucleotide sequence ID" value="NZ_JBHUIW010000045.1"/>
</dbReference>
<protein>
    <recommendedName>
        <fullName evidence="14">Carbamoyl phosphate synthase large chain</fullName>
        <ecNumber evidence="14">6.3.4.16</ecNumber>
        <ecNumber evidence="14">6.3.5.5</ecNumber>
    </recommendedName>
    <alternativeName>
        <fullName evidence="14">Carbamoyl phosphate synthetase ammonia chain</fullName>
    </alternativeName>
</protein>
<dbReference type="InterPro" id="IPR036914">
    <property type="entry name" value="MGS-like_dom_sf"/>
</dbReference>
<dbReference type="SUPFAM" id="SSF52335">
    <property type="entry name" value="Methylglyoxal synthase-like"/>
    <property type="match status" value="1"/>
</dbReference>
<feature type="binding site" evidence="14">
    <location>
        <position position="914"/>
    </location>
    <ligand>
        <name>Mn(2+)</name>
        <dbReference type="ChEBI" id="CHEBI:29035"/>
        <label>3</label>
    </ligand>
</feature>
<feature type="binding site" evidence="14">
    <location>
        <position position="926"/>
    </location>
    <ligand>
        <name>Mg(2+)</name>
        <dbReference type="ChEBI" id="CHEBI:18420"/>
        <label>4</label>
    </ligand>
</feature>
<evidence type="ECO:0000313" key="17">
    <source>
        <dbReference type="EMBL" id="MFD2185026.1"/>
    </source>
</evidence>
<dbReference type="HAMAP" id="MF_01210_B">
    <property type="entry name" value="CPSase_L_chain_B"/>
    <property type="match status" value="1"/>
</dbReference>
<feature type="binding site" evidence="14">
    <location>
        <position position="926"/>
    </location>
    <ligand>
        <name>ATP</name>
        <dbReference type="ChEBI" id="CHEBI:30616"/>
        <label>2</label>
    </ligand>
</feature>
<feature type="binding site" evidence="14">
    <location>
        <position position="353"/>
    </location>
    <ligand>
        <name>Mn(2+)</name>
        <dbReference type="ChEBI" id="CHEBI:29035"/>
        <label>2</label>
    </ligand>
</feature>
<organism evidence="17 18">
    <name type="scientific">Rhodoplanes azumiensis</name>
    <dbReference type="NCBI Taxonomy" id="1897628"/>
    <lineage>
        <taxon>Bacteria</taxon>
        <taxon>Pseudomonadati</taxon>
        <taxon>Pseudomonadota</taxon>
        <taxon>Alphaproteobacteria</taxon>
        <taxon>Hyphomicrobiales</taxon>
        <taxon>Nitrobacteraceae</taxon>
        <taxon>Rhodoplanes</taxon>
    </lineage>
</organism>
<dbReference type="InterPro" id="IPR005479">
    <property type="entry name" value="CPAse_ATP-bd"/>
</dbReference>
<feature type="binding site" evidence="14">
    <location>
        <position position="295"/>
    </location>
    <ligand>
        <name>ATP</name>
        <dbReference type="ChEBI" id="CHEBI:30616"/>
        <label>1</label>
    </ligand>
</feature>
<dbReference type="Gene3D" id="3.30.470.20">
    <property type="entry name" value="ATP-grasp fold, B domain"/>
    <property type="match status" value="3"/>
</dbReference>
<evidence type="ECO:0000256" key="10">
    <source>
        <dbReference type="ARBA" id="ARBA00022842"/>
    </source>
</evidence>
<feature type="binding site" evidence="14">
    <location>
        <position position="355"/>
    </location>
    <ligand>
        <name>Mn(2+)</name>
        <dbReference type="ChEBI" id="CHEBI:29035"/>
        <label>2</label>
    </ligand>
</feature>
<feature type="binding site" evidence="14">
    <location>
        <position position="846"/>
    </location>
    <ligand>
        <name>ATP</name>
        <dbReference type="ChEBI" id="CHEBI:30616"/>
        <label>2</label>
    </ligand>
</feature>
<feature type="binding site" evidence="14">
    <location>
        <position position="914"/>
    </location>
    <ligand>
        <name>Mg(2+)</name>
        <dbReference type="ChEBI" id="CHEBI:18420"/>
        <label>3</label>
    </ligand>
</feature>
<comment type="subunit">
    <text evidence="14">Composed of two chains; the small (or glutamine) chain promotes the hydrolysis of glutamine to ammonia, which is used by the large (or ammonia) chain to synthesize carbamoyl phosphate. Tetramer of heterodimers (alpha,beta)4.</text>
</comment>
<keyword evidence="7 14" id="KW-0677">Repeat</keyword>
<dbReference type="GO" id="GO:0004088">
    <property type="term" value="F:carbamoyl-phosphate synthase (glutamine-hydrolyzing) activity"/>
    <property type="evidence" value="ECO:0007669"/>
    <property type="project" value="UniProtKB-EC"/>
</dbReference>
<dbReference type="InterPro" id="IPR033937">
    <property type="entry name" value="MGS_CPS_CarB"/>
</dbReference>
<dbReference type="Pfam" id="PF02787">
    <property type="entry name" value="CPSase_L_D3"/>
    <property type="match status" value="1"/>
</dbReference>
<dbReference type="InterPro" id="IPR005480">
    <property type="entry name" value="CPSase_lsu_oligo"/>
</dbReference>
<feature type="binding site" evidence="14">
    <location>
        <position position="914"/>
    </location>
    <ligand>
        <name>ATP</name>
        <dbReference type="ChEBI" id="CHEBI:30616"/>
        <label>2</label>
    </ligand>
</feature>
<feature type="binding site" evidence="14">
    <location>
        <position position="296"/>
    </location>
    <ligand>
        <name>ATP</name>
        <dbReference type="ChEBI" id="CHEBI:30616"/>
        <label>1</label>
    </ligand>
</feature>
<dbReference type="InterPro" id="IPR006275">
    <property type="entry name" value="CPSase_lsu"/>
</dbReference>
<dbReference type="InterPro" id="IPR013815">
    <property type="entry name" value="ATP_grasp_subdomain_1"/>
</dbReference>
<comment type="function">
    <text evidence="14">Large subunit of the glutamine-dependent carbamoyl phosphate synthetase (CPSase). CPSase catalyzes the formation of carbamoyl phosphate from the ammonia moiety of glutamine, carbonate, and phosphate donated by ATP, constituting the first step of 2 biosynthetic pathways, one leading to arginine and/or urea and the other to pyrimidine nucleotides. The large subunit (synthetase) binds the substrates ammonia (free or transferred from glutamine from the small subunit), hydrogencarbonate and ATP and carries out an ATP-coupled ligase reaction, activating hydrogencarbonate by forming carboxy phosphate which reacts with ammonia to form carbamoyl phosphate.</text>
</comment>
<feature type="binding site" evidence="14">
    <location>
        <position position="264"/>
    </location>
    <ligand>
        <name>ATP</name>
        <dbReference type="ChEBI" id="CHEBI:30616"/>
        <label>1</label>
    </ligand>
</feature>
<feature type="binding site" evidence="14">
    <location>
        <position position="874"/>
    </location>
    <ligand>
        <name>ATP</name>
        <dbReference type="ChEBI" id="CHEBI:30616"/>
        <label>2</label>
    </ligand>
</feature>
<evidence type="ECO:0000256" key="14">
    <source>
        <dbReference type="HAMAP-Rule" id="MF_01210"/>
    </source>
</evidence>
<keyword evidence="8 14" id="KW-0547">Nucleotide-binding</keyword>
<reference evidence="18" key="1">
    <citation type="journal article" date="2019" name="Int. J. Syst. Evol. Microbiol.">
        <title>The Global Catalogue of Microorganisms (GCM) 10K type strain sequencing project: providing services to taxonomists for standard genome sequencing and annotation.</title>
        <authorList>
            <consortium name="The Broad Institute Genomics Platform"/>
            <consortium name="The Broad Institute Genome Sequencing Center for Infectious Disease"/>
            <person name="Wu L."/>
            <person name="Ma J."/>
        </authorList>
    </citation>
    <scope>NUCLEOTIDE SEQUENCE [LARGE SCALE GENOMIC DNA]</scope>
    <source>
        <strain evidence="18">CGMCC 1.6774</strain>
    </source>
</reference>
<feature type="binding site" evidence="14">
    <location>
        <position position="779"/>
    </location>
    <ligand>
        <name>ATP</name>
        <dbReference type="ChEBI" id="CHEBI:30616"/>
        <label>2</label>
    </ligand>
</feature>
<feature type="binding site" evidence="14">
    <location>
        <position position="339"/>
    </location>
    <ligand>
        <name>Mn(2+)</name>
        <dbReference type="ChEBI" id="CHEBI:29035"/>
        <label>1</label>
    </ligand>
</feature>
<dbReference type="InterPro" id="IPR011761">
    <property type="entry name" value="ATP-grasp"/>
</dbReference>
<comment type="caution">
    <text evidence="17">The sequence shown here is derived from an EMBL/GenBank/DDBJ whole genome shotgun (WGS) entry which is preliminary data.</text>
</comment>
<feature type="binding site" evidence="14">
    <location>
        <position position="353"/>
    </location>
    <ligand>
        <name>Mg(2+)</name>
        <dbReference type="ChEBI" id="CHEBI:18420"/>
        <label>1</label>
    </ligand>
</feature>
<dbReference type="EMBL" id="JBHUIW010000045">
    <property type="protein sequence ID" value="MFD2185026.1"/>
    <property type="molecule type" value="Genomic_DNA"/>
</dbReference>
<keyword evidence="6" id="KW-0479">Metal-binding</keyword>
<evidence type="ECO:0000313" key="18">
    <source>
        <dbReference type="Proteomes" id="UP001597314"/>
    </source>
</evidence>
<dbReference type="SUPFAM" id="SSF56059">
    <property type="entry name" value="Glutathione synthetase ATP-binding domain-like"/>
    <property type="match status" value="2"/>
</dbReference>
<dbReference type="NCBIfam" id="NF009455">
    <property type="entry name" value="PRK12815.1"/>
    <property type="match status" value="1"/>
</dbReference>
<feature type="binding site" evidence="14">
    <location>
        <position position="926"/>
    </location>
    <ligand>
        <name>Mn(2+)</name>
        <dbReference type="ChEBI" id="CHEBI:29035"/>
        <label>3</label>
    </ligand>
</feature>
<comment type="cofactor">
    <cofactor evidence="14">
        <name>Mg(2+)</name>
        <dbReference type="ChEBI" id="CHEBI:18420"/>
    </cofactor>
    <cofactor evidence="14">
        <name>Mn(2+)</name>
        <dbReference type="ChEBI" id="CHEBI:29035"/>
    </cofactor>
    <text evidence="14">Binds 4 Mg(2+) or Mn(2+) ions per subunit.</text>
</comment>
<feature type="binding site" evidence="14">
    <location>
        <position position="339"/>
    </location>
    <ligand>
        <name>Mg(2+)</name>
        <dbReference type="ChEBI" id="CHEBI:18420"/>
        <label>1</label>
    </ligand>
</feature>
<dbReference type="Proteomes" id="UP001597314">
    <property type="component" value="Unassembled WGS sequence"/>
</dbReference>
<feature type="binding site" evidence="14">
    <location>
        <position position="841"/>
    </location>
    <ligand>
        <name>ATP</name>
        <dbReference type="ChEBI" id="CHEBI:30616"/>
        <label>2</label>
    </ligand>
</feature>